<dbReference type="PANTHER" id="PTHR30537">
    <property type="entry name" value="HTH-TYPE TRANSCRIPTIONAL REGULATOR"/>
    <property type="match status" value="1"/>
</dbReference>
<dbReference type="Pfam" id="PF03466">
    <property type="entry name" value="LysR_substrate"/>
    <property type="match status" value="1"/>
</dbReference>
<dbReference type="InterPro" id="IPR036388">
    <property type="entry name" value="WH-like_DNA-bd_sf"/>
</dbReference>
<dbReference type="RefSeq" id="WP_422921172.1">
    <property type="nucleotide sequence ID" value="NZ_JAMZEJ010000011.1"/>
</dbReference>
<dbReference type="SUPFAM" id="SSF53850">
    <property type="entry name" value="Periplasmic binding protein-like II"/>
    <property type="match status" value="1"/>
</dbReference>
<comment type="caution">
    <text evidence="6">The sequence shown here is derived from an EMBL/GenBank/DDBJ whole genome shotgun (WGS) entry which is preliminary data.</text>
</comment>
<evidence type="ECO:0000256" key="4">
    <source>
        <dbReference type="ARBA" id="ARBA00023163"/>
    </source>
</evidence>
<dbReference type="PANTHER" id="PTHR30537:SF5">
    <property type="entry name" value="HTH-TYPE TRANSCRIPTIONAL ACTIVATOR TTDR-RELATED"/>
    <property type="match status" value="1"/>
</dbReference>
<sequence length="301" mass="32582">MPDLPALSGLAMLSVVVESGSFTEAGRRLGMSASGVSRAITRLERRVGVRLLGRTTRQLRLTTEGLAIHQAAASHLSALDDAISLATTGAHAVRGRLRVGIPALFARHVLGPNLARFAARHPELELVVLVGESGDLIAQGLDLALRFGDQPDSPMSAVLLLQTRVLTVASPAYLARCGTPAHPEELVRHECLHYLDPQQGRPFEWEFHRAGRVLPVQVPTRYVFSDVDAKLAACEGGLGITQVLACTTRPAIEAGRLVQLFADWPDERFPLYAVRPSRRLAPASVTAFLDQCREWCAALPD</sequence>
<protein>
    <submittedName>
        <fullName evidence="6">LysR family transcriptional regulator</fullName>
    </submittedName>
</protein>
<dbReference type="Gene3D" id="3.40.190.290">
    <property type="match status" value="1"/>
</dbReference>
<dbReference type="Gene3D" id="1.10.10.10">
    <property type="entry name" value="Winged helix-like DNA-binding domain superfamily/Winged helix DNA-binding domain"/>
    <property type="match status" value="1"/>
</dbReference>
<accession>A0ABT1W1U7</accession>
<dbReference type="Proteomes" id="UP001524547">
    <property type="component" value="Unassembled WGS sequence"/>
</dbReference>
<evidence type="ECO:0000313" key="6">
    <source>
        <dbReference type="EMBL" id="MCQ8242420.1"/>
    </source>
</evidence>
<evidence type="ECO:0000256" key="3">
    <source>
        <dbReference type="ARBA" id="ARBA00023125"/>
    </source>
</evidence>
<dbReference type="SUPFAM" id="SSF46785">
    <property type="entry name" value="Winged helix' DNA-binding domain"/>
    <property type="match status" value="1"/>
</dbReference>
<dbReference type="PROSITE" id="PS50931">
    <property type="entry name" value="HTH_LYSR"/>
    <property type="match status" value="1"/>
</dbReference>
<gene>
    <name evidence="6" type="ORF">NFI88_16425</name>
</gene>
<proteinExistence type="inferred from homology"/>
<dbReference type="Pfam" id="PF00126">
    <property type="entry name" value="HTH_1"/>
    <property type="match status" value="1"/>
</dbReference>
<dbReference type="CDD" id="cd08422">
    <property type="entry name" value="PBP2_CrgA_like"/>
    <property type="match status" value="1"/>
</dbReference>
<keyword evidence="7" id="KW-1185">Reference proteome</keyword>
<feature type="domain" description="HTH lysR-type" evidence="5">
    <location>
        <begin position="5"/>
        <end position="62"/>
    </location>
</feature>
<organism evidence="6 7">
    <name type="scientific">Rhizosaccharibacter radicis</name>
    <dbReference type="NCBI Taxonomy" id="2782605"/>
    <lineage>
        <taxon>Bacteria</taxon>
        <taxon>Pseudomonadati</taxon>
        <taxon>Pseudomonadota</taxon>
        <taxon>Alphaproteobacteria</taxon>
        <taxon>Acetobacterales</taxon>
        <taxon>Acetobacteraceae</taxon>
        <taxon>Rhizosaccharibacter</taxon>
    </lineage>
</organism>
<dbReference type="EMBL" id="JAMZEJ010000011">
    <property type="protein sequence ID" value="MCQ8242420.1"/>
    <property type="molecule type" value="Genomic_DNA"/>
</dbReference>
<evidence type="ECO:0000256" key="1">
    <source>
        <dbReference type="ARBA" id="ARBA00009437"/>
    </source>
</evidence>
<name>A0ABT1W1U7_9PROT</name>
<evidence type="ECO:0000259" key="5">
    <source>
        <dbReference type="PROSITE" id="PS50931"/>
    </source>
</evidence>
<keyword evidence="4" id="KW-0804">Transcription</keyword>
<evidence type="ECO:0000256" key="2">
    <source>
        <dbReference type="ARBA" id="ARBA00023015"/>
    </source>
</evidence>
<keyword evidence="2" id="KW-0805">Transcription regulation</keyword>
<reference evidence="6 7" key="1">
    <citation type="submission" date="2022-06" db="EMBL/GenBank/DDBJ databases">
        <title>Rhizosaccharibacter gen. nov. sp. nov. KSS12, endophytic bacteria isolated from sugarcane.</title>
        <authorList>
            <person name="Pitiwittayakul N."/>
        </authorList>
    </citation>
    <scope>NUCLEOTIDE SEQUENCE [LARGE SCALE GENOMIC DNA]</scope>
    <source>
        <strain evidence="6 7">KSS12</strain>
    </source>
</reference>
<dbReference type="InterPro" id="IPR005119">
    <property type="entry name" value="LysR_subst-bd"/>
</dbReference>
<dbReference type="InterPro" id="IPR000847">
    <property type="entry name" value="LysR_HTH_N"/>
</dbReference>
<dbReference type="InterPro" id="IPR058163">
    <property type="entry name" value="LysR-type_TF_proteobact-type"/>
</dbReference>
<keyword evidence="3" id="KW-0238">DNA-binding</keyword>
<evidence type="ECO:0000313" key="7">
    <source>
        <dbReference type="Proteomes" id="UP001524547"/>
    </source>
</evidence>
<comment type="similarity">
    <text evidence="1">Belongs to the LysR transcriptional regulatory family.</text>
</comment>
<dbReference type="InterPro" id="IPR036390">
    <property type="entry name" value="WH_DNA-bd_sf"/>
</dbReference>